<organism evidence="1">
    <name type="scientific">uncultured Poseidoniia archaeon</name>
    <dbReference type="NCBI Taxonomy" id="1697135"/>
    <lineage>
        <taxon>Archaea</taxon>
        <taxon>Methanobacteriati</taxon>
        <taxon>Thermoplasmatota</taxon>
        <taxon>Candidatus Poseidoniia</taxon>
        <taxon>environmental samples</taxon>
    </lineage>
</organism>
<dbReference type="InterPro" id="IPR051720">
    <property type="entry name" value="rRNA_MeTrfase/Polyamine_Synth"/>
</dbReference>
<dbReference type="PANTHER" id="PTHR23290">
    <property type="entry name" value="RRNA N6-ADENOSINE-METHYLTRANSFERASE METTL5"/>
    <property type="match status" value="1"/>
</dbReference>
<dbReference type="InterPro" id="IPR002052">
    <property type="entry name" value="DNA_methylase_N6_adenine_CS"/>
</dbReference>
<dbReference type="EMBL" id="KP211896">
    <property type="protein sequence ID" value="ANV80608.1"/>
    <property type="molecule type" value="Genomic_DNA"/>
</dbReference>
<evidence type="ECO:0008006" key="2">
    <source>
        <dbReference type="Google" id="ProtNLM"/>
    </source>
</evidence>
<proteinExistence type="predicted"/>
<dbReference type="GO" id="GO:0008757">
    <property type="term" value="F:S-adenosylmethionine-dependent methyltransferase activity"/>
    <property type="evidence" value="ECO:0007669"/>
    <property type="project" value="UniProtKB-ARBA"/>
</dbReference>
<accession>A0A1B1TEB6</accession>
<sequence>MRLRHLAISLSKLQPHPCEDVDLEQYSTDGNIASQFISSIVSFGDLSPDSIIGDLGAGNGVLGIGALKLGAKKCIFLEADKKACEILHENLVLNNFNESGIIINEFLDTNTNFPKVDLIICNPPWGRQKEKADRPFLDLIIKNGTVSHLMHSSHATHLRPFFESRNWSVEKSDEYDFILPANFSHHRKEKESTKVSFWRFSPN</sequence>
<dbReference type="SUPFAM" id="SSF53335">
    <property type="entry name" value="S-adenosyl-L-methionine-dependent methyltransferases"/>
    <property type="match status" value="1"/>
</dbReference>
<dbReference type="Gene3D" id="3.40.50.150">
    <property type="entry name" value="Vaccinia Virus protein VP39"/>
    <property type="match status" value="1"/>
</dbReference>
<protein>
    <recommendedName>
        <fullName evidence="2">Methyltransferase small domain-containing protein</fullName>
    </recommendedName>
</protein>
<name>A0A1B1TEB6_9ARCH</name>
<dbReference type="AlphaFoldDB" id="A0A1B1TEB6"/>
<dbReference type="GO" id="GO:0003676">
    <property type="term" value="F:nucleic acid binding"/>
    <property type="evidence" value="ECO:0007669"/>
    <property type="project" value="InterPro"/>
</dbReference>
<dbReference type="CDD" id="cd02440">
    <property type="entry name" value="AdoMet_MTases"/>
    <property type="match status" value="1"/>
</dbReference>
<reference evidence="1" key="1">
    <citation type="submission" date="2014-11" db="EMBL/GenBank/DDBJ databases">
        <authorList>
            <person name="Zhu J."/>
            <person name="Qi W."/>
            <person name="Song R."/>
        </authorList>
    </citation>
    <scope>NUCLEOTIDE SEQUENCE</scope>
</reference>
<dbReference type="Pfam" id="PF06325">
    <property type="entry name" value="PrmA"/>
    <property type="match status" value="1"/>
</dbReference>
<dbReference type="PROSITE" id="PS00092">
    <property type="entry name" value="N6_MTASE"/>
    <property type="match status" value="1"/>
</dbReference>
<dbReference type="PANTHER" id="PTHR23290:SF0">
    <property type="entry name" value="RRNA N6-ADENOSINE-METHYLTRANSFERASE METTL5"/>
    <property type="match status" value="1"/>
</dbReference>
<dbReference type="InterPro" id="IPR029063">
    <property type="entry name" value="SAM-dependent_MTases_sf"/>
</dbReference>
<dbReference type="GO" id="GO:0032259">
    <property type="term" value="P:methylation"/>
    <property type="evidence" value="ECO:0007669"/>
    <property type="project" value="InterPro"/>
</dbReference>
<evidence type="ECO:0000313" key="1">
    <source>
        <dbReference type="EMBL" id="ANV80608.1"/>
    </source>
</evidence>
<reference evidence="1" key="2">
    <citation type="journal article" date="2015" name="ISME J.">
        <title>A new class of marine Euryarchaeota group II from the Mediterranean deep chlorophyll maximum.</title>
        <authorList>
            <person name="Martin-Cuadrado A.B."/>
            <person name="Garcia-Heredia I."/>
            <person name="Molto A.G."/>
            <person name="Lopez-Ubeda R."/>
            <person name="Kimes N."/>
            <person name="Lopez-Garcia P."/>
            <person name="Moreira D."/>
            <person name="Rodriguez-Valera F."/>
        </authorList>
    </citation>
    <scope>NUCLEOTIDE SEQUENCE</scope>
</reference>